<dbReference type="EMBL" id="CAJHIA010000024">
    <property type="protein sequence ID" value="CAD6447177.1"/>
    <property type="molecule type" value="Genomic_DNA"/>
</dbReference>
<proteinExistence type="predicted"/>
<keyword evidence="2" id="KW-1185">Reference proteome</keyword>
<protein>
    <submittedName>
        <fullName evidence="1">8ed333a9-7deb-4f0d-aaa1-9d85ef541d10</fullName>
    </submittedName>
</protein>
<dbReference type="OrthoDB" id="3535423at2759"/>
<organism evidence="1 2">
    <name type="scientific">Sclerotinia trifoliorum</name>
    <dbReference type="NCBI Taxonomy" id="28548"/>
    <lineage>
        <taxon>Eukaryota</taxon>
        <taxon>Fungi</taxon>
        <taxon>Dikarya</taxon>
        <taxon>Ascomycota</taxon>
        <taxon>Pezizomycotina</taxon>
        <taxon>Leotiomycetes</taxon>
        <taxon>Helotiales</taxon>
        <taxon>Sclerotiniaceae</taxon>
        <taxon>Sclerotinia</taxon>
    </lineage>
</organism>
<sequence length="149" mass="17064">MVSNNIPRMLKRSFLSRCLHLLNIHTACRMLIELFQAHHRHTTPSQLKKMTLAEAGRICLDYTSTGVEIIQKHFRKSCRSFNPFIHSNAKYVLEGEAESRVIDYANNSEDTVKACIAKQDLSMHLVWKRGHADCVNVGRTFIDLPQGLK</sequence>
<gene>
    <name evidence="1" type="ORF">SCLTRI_LOCUS6969</name>
</gene>
<comment type="caution">
    <text evidence="1">The sequence shown here is derived from an EMBL/GenBank/DDBJ whole genome shotgun (WGS) entry which is preliminary data.</text>
</comment>
<dbReference type="AlphaFoldDB" id="A0A8H2VYE4"/>
<evidence type="ECO:0000313" key="2">
    <source>
        <dbReference type="Proteomes" id="UP000624404"/>
    </source>
</evidence>
<name>A0A8H2VYE4_9HELO</name>
<reference evidence="1" key="1">
    <citation type="submission" date="2020-10" db="EMBL/GenBank/DDBJ databases">
        <authorList>
            <person name="Kusch S."/>
        </authorList>
    </citation>
    <scope>NUCLEOTIDE SEQUENCE</scope>
    <source>
        <strain evidence="1">SwB9</strain>
    </source>
</reference>
<dbReference type="Proteomes" id="UP000624404">
    <property type="component" value="Unassembled WGS sequence"/>
</dbReference>
<evidence type="ECO:0000313" key="1">
    <source>
        <dbReference type="EMBL" id="CAD6447177.1"/>
    </source>
</evidence>
<accession>A0A8H2VYE4</accession>